<dbReference type="Proteomes" id="UP000176501">
    <property type="component" value="Unassembled WGS sequence"/>
</dbReference>
<name>A0A1F7W8I6_9BACT</name>
<accession>A0A1F7W8I6</accession>
<evidence type="ECO:0000256" key="1">
    <source>
        <dbReference type="SAM" id="MobiDB-lite"/>
    </source>
</evidence>
<feature type="region of interest" description="Disordered" evidence="1">
    <location>
        <begin position="120"/>
        <end position="140"/>
    </location>
</feature>
<gene>
    <name evidence="2" type="ORF">A2304_04580</name>
</gene>
<comment type="caution">
    <text evidence="2">The sequence shown here is derived from an EMBL/GenBank/DDBJ whole genome shotgun (WGS) entry which is preliminary data.</text>
</comment>
<protein>
    <submittedName>
        <fullName evidence="2">Uncharacterized protein</fullName>
    </submittedName>
</protein>
<dbReference type="AlphaFoldDB" id="A0A1F7W8I6"/>
<evidence type="ECO:0000313" key="2">
    <source>
        <dbReference type="EMBL" id="OGL99111.1"/>
    </source>
</evidence>
<reference evidence="2 3" key="1">
    <citation type="journal article" date="2016" name="Nat. Commun.">
        <title>Thousands of microbial genomes shed light on interconnected biogeochemical processes in an aquifer system.</title>
        <authorList>
            <person name="Anantharaman K."/>
            <person name="Brown C.T."/>
            <person name="Hug L.A."/>
            <person name="Sharon I."/>
            <person name="Castelle C.J."/>
            <person name="Probst A.J."/>
            <person name="Thomas B.C."/>
            <person name="Singh A."/>
            <person name="Wilkins M.J."/>
            <person name="Karaoz U."/>
            <person name="Brodie E.L."/>
            <person name="Williams K.H."/>
            <person name="Hubbard S.S."/>
            <person name="Banfield J.F."/>
        </authorList>
    </citation>
    <scope>NUCLEOTIDE SEQUENCE [LARGE SCALE GENOMIC DNA]</scope>
</reference>
<evidence type="ECO:0000313" key="3">
    <source>
        <dbReference type="Proteomes" id="UP000176501"/>
    </source>
</evidence>
<organism evidence="2 3">
    <name type="scientific">Candidatus Uhrbacteria bacterium RIFOXYB2_FULL_57_15</name>
    <dbReference type="NCBI Taxonomy" id="1802422"/>
    <lineage>
        <taxon>Bacteria</taxon>
        <taxon>Candidatus Uhriibacteriota</taxon>
    </lineage>
</organism>
<proteinExistence type="predicted"/>
<dbReference type="EMBL" id="MGFE01000010">
    <property type="protein sequence ID" value="OGL99111.1"/>
    <property type="molecule type" value="Genomic_DNA"/>
</dbReference>
<sequence>MSEIKKFNVDIEHIHLIEEDGGEFGFCACGARAQLRALKNNSWQDIERLIWVDKEKLAKEQKEEKDKEARKKVIEMRGRKLGIEIFINDESGATVIREITWEEGGRQEATREYERLLATGLYKQPNRPPPSSRMFAEYDD</sequence>